<sequence>MKVIPVGSLVQDREINEDDEDVELIDWLGKKNEHSTVFVSFGSDEYFLSEEELEEIAFGLEYSNVNFIWVVSIDFGVPIIAMPMHLDQTINARLMVELGVAVEIVRDDEGKVHREEVAQVVKSVIGNERGDILRMRVRDISDKSKAVGEEEIDATI</sequence>
<keyword evidence="1" id="KW-1185">Reference proteome</keyword>
<name>A0AC58S0E7_TOBAC</name>
<accession>A0AC58S0E7</accession>
<evidence type="ECO:0000313" key="2">
    <source>
        <dbReference type="RefSeq" id="XP_075078461.1"/>
    </source>
</evidence>
<proteinExistence type="predicted"/>
<dbReference type="Proteomes" id="UP000790787">
    <property type="component" value="Chromosome 9"/>
</dbReference>
<organism evidence="1 2">
    <name type="scientific">Nicotiana tabacum</name>
    <name type="common">Common tobacco</name>
    <dbReference type="NCBI Taxonomy" id="4097"/>
    <lineage>
        <taxon>Eukaryota</taxon>
        <taxon>Viridiplantae</taxon>
        <taxon>Streptophyta</taxon>
        <taxon>Embryophyta</taxon>
        <taxon>Tracheophyta</taxon>
        <taxon>Spermatophyta</taxon>
        <taxon>Magnoliopsida</taxon>
        <taxon>eudicotyledons</taxon>
        <taxon>Gunneridae</taxon>
        <taxon>Pentapetalae</taxon>
        <taxon>asterids</taxon>
        <taxon>lamiids</taxon>
        <taxon>Solanales</taxon>
        <taxon>Solanaceae</taxon>
        <taxon>Nicotianoideae</taxon>
        <taxon>Nicotianeae</taxon>
        <taxon>Nicotiana</taxon>
    </lineage>
</organism>
<gene>
    <name evidence="2" type="primary">LOC142164384</name>
</gene>
<reference evidence="2" key="2">
    <citation type="submission" date="2025-08" db="UniProtKB">
        <authorList>
            <consortium name="RefSeq"/>
        </authorList>
    </citation>
    <scope>IDENTIFICATION</scope>
    <source>
        <tissue evidence="2">Leaf</tissue>
    </source>
</reference>
<protein>
    <submittedName>
        <fullName evidence="2">UDP-glucosyltransferase 29-like</fullName>
    </submittedName>
</protein>
<evidence type="ECO:0000313" key="1">
    <source>
        <dbReference type="Proteomes" id="UP000790787"/>
    </source>
</evidence>
<dbReference type="RefSeq" id="XP_075078461.1">
    <property type="nucleotide sequence ID" value="XM_075222360.1"/>
</dbReference>
<reference evidence="1" key="1">
    <citation type="journal article" date="2014" name="Nat. Commun.">
        <title>The tobacco genome sequence and its comparison with those of tomato and potato.</title>
        <authorList>
            <person name="Sierro N."/>
            <person name="Battey J.N."/>
            <person name="Ouadi S."/>
            <person name="Bakaher N."/>
            <person name="Bovet L."/>
            <person name="Willig A."/>
            <person name="Goepfert S."/>
            <person name="Peitsch M.C."/>
            <person name="Ivanov N.V."/>
        </authorList>
    </citation>
    <scope>NUCLEOTIDE SEQUENCE [LARGE SCALE GENOMIC DNA]</scope>
</reference>